<dbReference type="Gene3D" id="1.10.10.10">
    <property type="entry name" value="Winged helix-like DNA-binding domain superfamily/Winged helix DNA-binding domain"/>
    <property type="match status" value="1"/>
</dbReference>
<keyword evidence="2 5" id="KW-0808">Transferase</keyword>
<evidence type="ECO:0000256" key="2">
    <source>
        <dbReference type="ARBA" id="ARBA00022679"/>
    </source>
</evidence>
<dbReference type="Pfam" id="PF00891">
    <property type="entry name" value="Methyltransf_2"/>
    <property type="match status" value="1"/>
</dbReference>
<dbReference type="InterPro" id="IPR016461">
    <property type="entry name" value="COMT-like"/>
</dbReference>
<dbReference type="InterPro" id="IPR036390">
    <property type="entry name" value="WH_DNA-bd_sf"/>
</dbReference>
<accession>A0A1R7SQM2</accession>
<dbReference type="GO" id="GO:0032259">
    <property type="term" value="P:methylation"/>
    <property type="evidence" value="ECO:0007669"/>
    <property type="project" value="UniProtKB-KW"/>
</dbReference>
<dbReference type="InterPro" id="IPR001077">
    <property type="entry name" value="COMT_C"/>
</dbReference>
<protein>
    <submittedName>
        <fullName evidence="5">O-methyltransferase</fullName>
    </submittedName>
</protein>
<feature type="domain" description="O-methyltransferase C-terminal" evidence="4">
    <location>
        <begin position="127"/>
        <end position="313"/>
    </location>
</feature>
<reference evidence="5" key="1">
    <citation type="submission" date="2014-01" db="EMBL/GenBank/DDBJ databases">
        <title>Ecumicin biosynthetic gene cluster from Nonomuraea sp. MJM5123.</title>
        <authorList>
            <person name="Kim J.-Y."/>
            <person name="Suh J.-W."/>
            <person name="Yang S.-H."/>
        </authorList>
    </citation>
    <scope>NUCLEOTIDE SEQUENCE</scope>
    <source>
        <strain evidence="5">MJM5123</strain>
    </source>
</reference>
<dbReference type="EMBL" id="KJ144825">
    <property type="protein sequence ID" value="AIW58898.1"/>
    <property type="molecule type" value="Genomic_DNA"/>
</dbReference>
<dbReference type="SUPFAM" id="SSF53335">
    <property type="entry name" value="S-adenosyl-L-methionine-dependent methyltransferases"/>
    <property type="match status" value="1"/>
</dbReference>
<dbReference type="SUPFAM" id="SSF46785">
    <property type="entry name" value="Winged helix' DNA-binding domain"/>
    <property type="match status" value="1"/>
</dbReference>
<dbReference type="PANTHER" id="PTHR43712:SF2">
    <property type="entry name" value="O-METHYLTRANSFERASE CICE"/>
    <property type="match status" value="1"/>
</dbReference>
<dbReference type="InterPro" id="IPR029063">
    <property type="entry name" value="SAM-dependent_MTases_sf"/>
</dbReference>
<evidence type="ECO:0000256" key="1">
    <source>
        <dbReference type="ARBA" id="ARBA00022603"/>
    </source>
</evidence>
<dbReference type="PROSITE" id="PS51683">
    <property type="entry name" value="SAM_OMT_II"/>
    <property type="match status" value="1"/>
</dbReference>
<organism evidence="5">
    <name type="scientific">Nonomuraea sp. MJM5123</name>
    <dbReference type="NCBI Taxonomy" id="1562372"/>
    <lineage>
        <taxon>Bacteria</taxon>
        <taxon>Bacillati</taxon>
        <taxon>Actinomycetota</taxon>
        <taxon>Actinomycetes</taxon>
        <taxon>Streptosporangiales</taxon>
        <taxon>Streptosporangiaceae</taxon>
        <taxon>Nonomuraea</taxon>
    </lineage>
</organism>
<dbReference type="PANTHER" id="PTHR43712">
    <property type="entry name" value="PUTATIVE (AFU_ORTHOLOGUE AFUA_4G14580)-RELATED"/>
    <property type="match status" value="1"/>
</dbReference>
<sequence>MLPPALEQAVYGIHTTYALHMADRHEIFTALIDGAATAEEVAKSLELDAETLQRLLMLLCAAGLVERLPNGAYTVLGDIVPFVDRRSRKYLGGFVTHMVTSAAGRMPVLGDHLQHGKSAADPANADPFARIYADASSTKEFLSAMWALSADVSVELVDLAGLTGTRHLVDVGGASGAFAVAALQAVPGLRATVFDLPQVGPYLVETAERHGIADRLGFVAGDFLGDGELPAGDCLALGYVLSDWTDETCLHLLRKVHRACTPGGRVLILERLFEDDRTGPLGTAVMHLSMHVETLGGHRTAAEYLSLLDRAGFTNGRVRRSGQEKHLLIANKE</sequence>
<keyword evidence="3" id="KW-0949">S-adenosyl-L-methionine</keyword>
<dbReference type="AlphaFoldDB" id="A0A1R7SQM2"/>
<name>A0A1R7SQM2_9ACTN</name>
<dbReference type="InterPro" id="IPR036388">
    <property type="entry name" value="WH-like_DNA-bd_sf"/>
</dbReference>
<dbReference type="GO" id="GO:0008171">
    <property type="term" value="F:O-methyltransferase activity"/>
    <property type="evidence" value="ECO:0007669"/>
    <property type="project" value="InterPro"/>
</dbReference>
<evidence type="ECO:0000259" key="4">
    <source>
        <dbReference type="Pfam" id="PF00891"/>
    </source>
</evidence>
<evidence type="ECO:0000256" key="3">
    <source>
        <dbReference type="ARBA" id="ARBA00022691"/>
    </source>
</evidence>
<dbReference type="PIRSF" id="PIRSF005739">
    <property type="entry name" value="O-mtase"/>
    <property type="match status" value="1"/>
</dbReference>
<evidence type="ECO:0000313" key="5">
    <source>
        <dbReference type="EMBL" id="AIW58898.1"/>
    </source>
</evidence>
<proteinExistence type="predicted"/>
<keyword evidence="1 5" id="KW-0489">Methyltransferase</keyword>
<dbReference type="Gene3D" id="3.40.50.150">
    <property type="entry name" value="Vaccinia Virus protein VP39"/>
    <property type="match status" value="1"/>
</dbReference>